<keyword evidence="3" id="KW-1185">Reference proteome</keyword>
<sequence length="135" mass="15043">MGLESRERLGKKREGDHPPEQRQRGGILRRMKARDSDVLHLGASPREPFVARSSLFRSCRMEFLPLRPPPNKTRIEPSKPQGGHVGSPTPCWPPSCLLLTRKESPSWSLSPRKANTSSTAGIHHGETEFIRATSG</sequence>
<dbReference type="Proteomes" id="UP001177670">
    <property type="component" value="Unassembled WGS sequence"/>
</dbReference>
<accession>A0AA40FVG5</accession>
<dbReference type="EMBL" id="JAHYIQ010000015">
    <property type="protein sequence ID" value="KAK1125833.1"/>
    <property type="molecule type" value="Genomic_DNA"/>
</dbReference>
<dbReference type="AlphaFoldDB" id="A0AA40FVG5"/>
<comment type="caution">
    <text evidence="2">The sequence shown here is derived from an EMBL/GenBank/DDBJ whole genome shotgun (WGS) entry which is preliminary data.</text>
</comment>
<feature type="region of interest" description="Disordered" evidence="1">
    <location>
        <begin position="1"/>
        <end position="33"/>
    </location>
</feature>
<evidence type="ECO:0000256" key="1">
    <source>
        <dbReference type="SAM" id="MobiDB-lite"/>
    </source>
</evidence>
<gene>
    <name evidence="2" type="ORF">K0M31_005371</name>
</gene>
<feature type="region of interest" description="Disordered" evidence="1">
    <location>
        <begin position="104"/>
        <end position="135"/>
    </location>
</feature>
<feature type="region of interest" description="Disordered" evidence="1">
    <location>
        <begin position="66"/>
        <end position="92"/>
    </location>
</feature>
<feature type="compositionally biased region" description="Basic and acidic residues" evidence="1">
    <location>
        <begin position="1"/>
        <end position="23"/>
    </location>
</feature>
<evidence type="ECO:0000313" key="3">
    <source>
        <dbReference type="Proteomes" id="UP001177670"/>
    </source>
</evidence>
<proteinExistence type="predicted"/>
<feature type="compositionally biased region" description="Polar residues" evidence="1">
    <location>
        <begin position="105"/>
        <end position="120"/>
    </location>
</feature>
<protein>
    <submittedName>
        <fullName evidence="2">Uncharacterized protein</fullName>
    </submittedName>
</protein>
<evidence type="ECO:0000313" key="2">
    <source>
        <dbReference type="EMBL" id="KAK1125833.1"/>
    </source>
</evidence>
<organism evidence="2 3">
    <name type="scientific">Melipona bicolor</name>
    <dbReference type="NCBI Taxonomy" id="60889"/>
    <lineage>
        <taxon>Eukaryota</taxon>
        <taxon>Metazoa</taxon>
        <taxon>Ecdysozoa</taxon>
        <taxon>Arthropoda</taxon>
        <taxon>Hexapoda</taxon>
        <taxon>Insecta</taxon>
        <taxon>Pterygota</taxon>
        <taxon>Neoptera</taxon>
        <taxon>Endopterygota</taxon>
        <taxon>Hymenoptera</taxon>
        <taxon>Apocrita</taxon>
        <taxon>Aculeata</taxon>
        <taxon>Apoidea</taxon>
        <taxon>Anthophila</taxon>
        <taxon>Apidae</taxon>
        <taxon>Melipona</taxon>
    </lineage>
</organism>
<reference evidence="2" key="1">
    <citation type="submission" date="2021-10" db="EMBL/GenBank/DDBJ databases">
        <title>Melipona bicolor Genome sequencing and assembly.</title>
        <authorList>
            <person name="Araujo N.S."/>
            <person name="Arias M.C."/>
        </authorList>
    </citation>
    <scope>NUCLEOTIDE SEQUENCE</scope>
    <source>
        <strain evidence="2">USP_2M_L1-L4_2017</strain>
        <tissue evidence="2">Whole body</tissue>
    </source>
</reference>
<name>A0AA40FVG5_9HYME</name>